<evidence type="ECO:0000256" key="1">
    <source>
        <dbReference type="SAM" id="SignalP"/>
    </source>
</evidence>
<dbReference type="RefSeq" id="WP_377112074.1">
    <property type="nucleotide sequence ID" value="NZ_JBHTHZ010000002.1"/>
</dbReference>
<keyword evidence="1" id="KW-0732">Signal</keyword>
<organism evidence="2 3">
    <name type="scientific">Mucilaginibacter litoreus</name>
    <dbReference type="NCBI Taxonomy" id="1048221"/>
    <lineage>
        <taxon>Bacteria</taxon>
        <taxon>Pseudomonadati</taxon>
        <taxon>Bacteroidota</taxon>
        <taxon>Sphingobacteriia</taxon>
        <taxon>Sphingobacteriales</taxon>
        <taxon>Sphingobacteriaceae</taxon>
        <taxon>Mucilaginibacter</taxon>
    </lineage>
</organism>
<gene>
    <name evidence="2" type="ORF">ACFQZX_05050</name>
</gene>
<evidence type="ECO:0000313" key="3">
    <source>
        <dbReference type="Proteomes" id="UP001597010"/>
    </source>
</evidence>
<dbReference type="EMBL" id="JBHTHZ010000002">
    <property type="protein sequence ID" value="MFD0792973.1"/>
    <property type="molecule type" value="Genomic_DNA"/>
</dbReference>
<feature type="chain" id="PRO_5047383248" description="Lipoprotein" evidence="1">
    <location>
        <begin position="20"/>
        <end position="119"/>
    </location>
</feature>
<dbReference type="Proteomes" id="UP001597010">
    <property type="component" value="Unassembled WGS sequence"/>
</dbReference>
<evidence type="ECO:0008006" key="4">
    <source>
        <dbReference type="Google" id="ProtNLM"/>
    </source>
</evidence>
<feature type="signal peptide" evidence="1">
    <location>
        <begin position="1"/>
        <end position="19"/>
    </location>
</feature>
<dbReference type="PROSITE" id="PS51257">
    <property type="entry name" value="PROKAR_LIPOPROTEIN"/>
    <property type="match status" value="1"/>
</dbReference>
<reference evidence="3" key="1">
    <citation type="journal article" date="2019" name="Int. J. Syst. Evol. Microbiol.">
        <title>The Global Catalogue of Microorganisms (GCM) 10K type strain sequencing project: providing services to taxonomists for standard genome sequencing and annotation.</title>
        <authorList>
            <consortium name="The Broad Institute Genomics Platform"/>
            <consortium name="The Broad Institute Genome Sequencing Center for Infectious Disease"/>
            <person name="Wu L."/>
            <person name="Ma J."/>
        </authorList>
    </citation>
    <scope>NUCLEOTIDE SEQUENCE [LARGE SCALE GENOMIC DNA]</scope>
    <source>
        <strain evidence="3">CCUG 61484</strain>
    </source>
</reference>
<protein>
    <recommendedName>
        <fullName evidence="4">Lipoprotein</fullName>
    </recommendedName>
</protein>
<name>A0ABW3AQD5_9SPHI</name>
<proteinExistence type="predicted"/>
<comment type="caution">
    <text evidence="2">The sequence shown here is derived from an EMBL/GenBank/DDBJ whole genome shotgun (WGS) entry which is preliminary data.</text>
</comment>
<sequence>MKRAIQMVVYALALATGLAACNTRGTTIINTSDGYKQEIKYWGKVAFTADSSAIAHISKNGYIYFNENGKELRAESDVHNSVVYSFNGESYINKLSNEQSAFLAHAVKSIIKERAKLNR</sequence>
<evidence type="ECO:0000313" key="2">
    <source>
        <dbReference type="EMBL" id="MFD0792973.1"/>
    </source>
</evidence>
<keyword evidence="3" id="KW-1185">Reference proteome</keyword>
<accession>A0ABW3AQD5</accession>